<gene>
    <name evidence="4" type="ORF">Psuf_080750</name>
</gene>
<protein>
    <recommendedName>
        <fullName evidence="3">Histidine kinase/HSP90-like ATPase domain-containing protein</fullName>
    </recommendedName>
</protein>
<dbReference type="Gene3D" id="3.30.565.10">
    <property type="entry name" value="Histidine kinase-like ATPase, C-terminal domain"/>
    <property type="match status" value="1"/>
</dbReference>
<accession>A0A6F8YXD6</accession>
<keyword evidence="5" id="KW-1185">Reference proteome</keyword>
<dbReference type="AlphaFoldDB" id="A0A6F8YXD6"/>
<dbReference type="InterPro" id="IPR036890">
    <property type="entry name" value="HATPase_C_sf"/>
</dbReference>
<dbReference type="PANTHER" id="PTHR35526:SF3">
    <property type="entry name" value="ANTI-SIGMA-F FACTOR RSBW"/>
    <property type="match status" value="1"/>
</dbReference>
<evidence type="ECO:0000256" key="2">
    <source>
        <dbReference type="SAM" id="MobiDB-lite"/>
    </source>
</evidence>
<organism evidence="4 5">
    <name type="scientific">Phytohabitans suffuscus</name>
    <dbReference type="NCBI Taxonomy" id="624315"/>
    <lineage>
        <taxon>Bacteria</taxon>
        <taxon>Bacillati</taxon>
        <taxon>Actinomycetota</taxon>
        <taxon>Actinomycetes</taxon>
        <taxon>Micromonosporales</taxon>
        <taxon>Micromonosporaceae</taxon>
    </lineage>
</organism>
<reference evidence="4 5" key="2">
    <citation type="submission" date="2020-03" db="EMBL/GenBank/DDBJ databases">
        <authorList>
            <person name="Ichikawa N."/>
            <person name="Kimura A."/>
            <person name="Kitahashi Y."/>
            <person name="Uohara A."/>
        </authorList>
    </citation>
    <scope>NUCLEOTIDE SEQUENCE [LARGE SCALE GENOMIC DNA]</scope>
    <source>
        <strain evidence="4 5">NBRC 105367</strain>
    </source>
</reference>
<dbReference type="InterPro" id="IPR050267">
    <property type="entry name" value="Anti-sigma-factor_SerPK"/>
</dbReference>
<dbReference type="InterPro" id="IPR003594">
    <property type="entry name" value="HATPase_dom"/>
</dbReference>
<dbReference type="PANTHER" id="PTHR35526">
    <property type="entry name" value="ANTI-SIGMA-F FACTOR RSBW-RELATED"/>
    <property type="match status" value="1"/>
</dbReference>
<feature type="domain" description="Histidine kinase/HSP90-like ATPase" evidence="3">
    <location>
        <begin position="31"/>
        <end position="142"/>
    </location>
</feature>
<feature type="region of interest" description="Disordered" evidence="2">
    <location>
        <begin position="131"/>
        <end position="153"/>
    </location>
</feature>
<dbReference type="CDD" id="cd16936">
    <property type="entry name" value="HATPase_RsbW-like"/>
    <property type="match status" value="1"/>
</dbReference>
<dbReference type="KEGG" id="psuu:Psuf_080750"/>
<dbReference type="RefSeq" id="WP_173163172.1">
    <property type="nucleotide sequence ID" value="NZ_AP022871.1"/>
</dbReference>
<proteinExistence type="predicted"/>
<dbReference type="Pfam" id="PF13581">
    <property type="entry name" value="HATPase_c_2"/>
    <property type="match status" value="1"/>
</dbReference>
<keyword evidence="1" id="KW-0723">Serine/threonine-protein kinase</keyword>
<dbReference type="EMBL" id="AP022871">
    <property type="protein sequence ID" value="BCB90762.1"/>
    <property type="molecule type" value="Genomic_DNA"/>
</dbReference>
<dbReference type="GO" id="GO:0004674">
    <property type="term" value="F:protein serine/threonine kinase activity"/>
    <property type="evidence" value="ECO:0007669"/>
    <property type="project" value="UniProtKB-KW"/>
</dbReference>
<dbReference type="Proteomes" id="UP000503011">
    <property type="component" value="Chromosome"/>
</dbReference>
<dbReference type="SUPFAM" id="SSF55874">
    <property type="entry name" value="ATPase domain of HSP90 chaperone/DNA topoisomerase II/histidine kinase"/>
    <property type="match status" value="1"/>
</dbReference>
<evidence type="ECO:0000313" key="5">
    <source>
        <dbReference type="Proteomes" id="UP000503011"/>
    </source>
</evidence>
<evidence type="ECO:0000256" key="1">
    <source>
        <dbReference type="ARBA" id="ARBA00022527"/>
    </source>
</evidence>
<name>A0A6F8YXD6_9ACTN</name>
<evidence type="ECO:0000313" key="4">
    <source>
        <dbReference type="EMBL" id="BCB90762.1"/>
    </source>
</evidence>
<sequence>MGEVVVVGRHPEDRLARPAEPLLEASFGEGELPAVRHRLEEVARDCHLTGDEAYDWVIAVNELMANAIRHGGGAGHLRVWRDDDLCCEVTDRGTGFAAGPYLRPRARPAPSPDGGLGLWIAQRMTTEMRIESGPSGTVARIRTPLPGPEQPFA</sequence>
<keyword evidence="1" id="KW-0418">Kinase</keyword>
<evidence type="ECO:0000259" key="3">
    <source>
        <dbReference type="Pfam" id="PF13581"/>
    </source>
</evidence>
<keyword evidence="1" id="KW-0808">Transferase</keyword>
<reference evidence="4 5" key="1">
    <citation type="submission" date="2020-03" db="EMBL/GenBank/DDBJ databases">
        <title>Whole genome shotgun sequence of Phytohabitans suffuscus NBRC 105367.</title>
        <authorList>
            <person name="Komaki H."/>
            <person name="Tamura T."/>
        </authorList>
    </citation>
    <scope>NUCLEOTIDE SEQUENCE [LARGE SCALE GENOMIC DNA]</scope>
    <source>
        <strain evidence="4 5">NBRC 105367</strain>
    </source>
</reference>